<dbReference type="GO" id="GO:0050660">
    <property type="term" value="F:flavin adenine dinucleotide binding"/>
    <property type="evidence" value="ECO:0007669"/>
    <property type="project" value="InterPro"/>
</dbReference>
<feature type="binding site" evidence="2">
    <location>
        <position position="280"/>
    </location>
    <ligand>
        <name>FAD</name>
        <dbReference type="ChEBI" id="CHEBI:57692"/>
    </ligand>
</feature>
<dbReference type="GO" id="GO:0016614">
    <property type="term" value="F:oxidoreductase activity, acting on CH-OH group of donors"/>
    <property type="evidence" value="ECO:0007669"/>
    <property type="project" value="InterPro"/>
</dbReference>
<dbReference type="Gene3D" id="3.30.560.10">
    <property type="entry name" value="Glucose Oxidase, domain 3"/>
    <property type="match status" value="1"/>
</dbReference>
<sequence length="652" mass="70891">MTRLIYFTILSEFALLFGAPLVSTRPLHNARVIRDAAQVQDESYSFVIVGGGTAGLTLADRLKEAFPSESVLVVEFGALDDSQEILMPSDGVADQARLFDITSVPNAELNGRDATVSAGKVVGGSSAVDGQFFDRASREDIDSWAALGSPEWNNLEIKWGWDDLLQYYKRSTLFHSPPLEVTAQFGYAWDNEAAYGVNQTTQIDATFPPFQWPIQSRLYNAWAEYGLERRVECAAGGKYGICWAPSSQDPDMQTRSYARTAHWDEVPSSQRYDLLPNHKVTSLSFPNGLLSPPSMVVQRVDSGSSDADIVVTAEFEVILSAGAVHTPQILQRSGIGPRELLESAGIEVAVELPGVGQNFQDHPSVPGYDTNSLLVEQTFYPDPSMISTNETFVQQALDNYFNNQTVGPYTMGSGNTAVYVPLKTITEDYEALANVVLQQAQGASEFLASSADATYAAGYSAQLSVIADMFKSDTAPTLEGPFSDSPNSLGVLLKPLSRGTVMLDPANLDAEPLVDYRTFSNPVDVGIMSYFIPYLRGYYETSIMQAMGPTEMNPGAEVTDQSAMIDYLRQTAMASYADPCCTAAMMPVEKGGVVGPDLKVHGTEALRVVDASVFPLIPGAHLSATVYAVAEKAAEIIVGRWQGEVKRRQLRR</sequence>
<evidence type="ECO:0000313" key="6">
    <source>
        <dbReference type="Proteomes" id="UP000799766"/>
    </source>
</evidence>
<dbReference type="OrthoDB" id="269227at2759"/>
<dbReference type="SUPFAM" id="SSF51905">
    <property type="entry name" value="FAD/NAD(P)-binding domain"/>
    <property type="match status" value="1"/>
</dbReference>
<evidence type="ECO:0000259" key="4">
    <source>
        <dbReference type="PROSITE" id="PS00624"/>
    </source>
</evidence>
<feature type="chain" id="PRO_5025458986" evidence="3">
    <location>
        <begin position="25"/>
        <end position="652"/>
    </location>
</feature>
<evidence type="ECO:0000256" key="2">
    <source>
        <dbReference type="PIRSR" id="PIRSR000137-2"/>
    </source>
</evidence>
<dbReference type="InterPro" id="IPR036188">
    <property type="entry name" value="FAD/NAD-bd_sf"/>
</dbReference>
<feature type="domain" description="Glucose-methanol-choline oxidoreductase N-terminal" evidence="4">
    <location>
        <begin position="322"/>
        <end position="336"/>
    </location>
</feature>
<comment type="cofactor">
    <cofactor evidence="2">
        <name>FAD</name>
        <dbReference type="ChEBI" id="CHEBI:57692"/>
    </cofactor>
</comment>
<dbReference type="InterPro" id="IPR012132">
    <property type="entry name" value="GMC_OxRdtase"/>
</dbReference>
<comment type="similarity">
    <text evidence="1">Belongs to the GMC oxidoreductase family.</text>
</comment>
<dbReference type="Pfam" id="PF05199">
    <property type="entry name" value="GMC_oxred_C"/>
    <property type="match status" value="1"/>
</dbReference>
<accession>A0A6A6PAE6</accession>
<dbReference type="PIRSF" id="PIRSF000137">
    <property type="entry name" value="Alcohol_oxidase"/>
    <property type="match status" value="1"/>
</dbReference>
<evidence type="ECO:0000313" key="5">
    <source>
        <dbReference type="EMBL" id="KAF2460782.1"/>
    </source>
</evidence>
<reference evidence="5" key="1">
    <citation type="journal article" date="2020" name="Stud. Mycol.">
        <title>101 Dothideomycetes genomes: a test case for predicting lifestyles and emergence of pathogens.</title>
        <authorList>
            <person name="Haridas S."/>
            <person name="Albert R."/>
            <person name="Binder M."/>
            <person name="Bloem J."/>
            <person name="Labutti K."/>
            <person name="Salamov A."/>
            <person name="Andreopoulos B."/>
            <person name="Baker S."/>
            <person name="Barry K."/>
            <person name="Bills G."/>
            <person name="Bluhm B."/>
            <person name="Cannon C."/>
            <person name="Castanera R."/>
            <person name="Culley D."/>
            <person name="Daum C."/>
            <person name="Ezra D."/>
            <person name="Gonzalez J."/>
            <person name="Henrissat B."/>
            <person name="Kuo A."/>
            <person name="Liang C."/>
            <person name="Lipzen A."/>
            <person name="Lutzoni F."/>
            <person name="Magnuson J."/>
            <person name="Mondo S."/>
            <person name="Nolan M."/>
            <person name="Ohm R."/>
            <person name="Pangilinan J."/>
            <person name="Park H.-J."/>
            <person name="Ramirez L."/>
            <person name="Alfaro M."/>
            <person name="Sun H."/>
            <person name="Tritt A."/>
            <person name="Yoshinaga Y."/>
            <person name="Zwiers L.-H."/>
            <person name="Turgeon B."/>
            <person name="Goodwin S."/>
            <person name="Spatafora J."/>
            <person name="Crous P."/>
            <person name="Grigoriev I."/>
        </authorList>
    </citation>
    <scope>NUCLEOTIDE SEQUENCE</scope>
    <source>
        <strain evidence="5">ATCC 16933</strain>
    </source>
</reference>
<organism evidence="5 6">
    <name type="scientific">Lineolata rhizophorae</name>
    <dbReference type="NCBI Taxonomy" id="578093"/>
    <lineage>
        <taxon>Eukaryota</taxon>
        <taxon>Fungi</taxon>
        <taxon>Dikarya</taxon>
        <taxon>Ascomycota</taxon>
        <taxon>Pezizomycotina</taxon>
        <taxon>Dothideomycetes</taxon>
        <taxon>Dothideomycetes incertae sedis</taxon>
        <taxon>Lineolatales</taxon>
        <taxon>Lineolataceae</taxon>
        <taxon>Lineolata</taxon>
    </lineage>
</organism>
<dbReference type="SUPFAM" id="SSF54373">
    <property type="entry name" value="FAD-linked reductases, C-terminal domain"/>
    <property type="match status" value="1"/>
</dbReference>
<dbReference type="PROSITE" id="PS00624">
    <property type="entry name" value="GMC_OXRED_2"/>
    <property type="match status" value="1"/>
</dbReference>
<evidence type="ECO:0000256" key="3">
    <source>
        <dbReference type="SAM" id="SignalP"/>
    </source>
</evidence>
<keyword evidence="2" id="KW-0274">FAD</keyword>
<proteinExistence type="inferred from homology"/>
<keyword evidence="6" id="KW-1185">Reference proteome</keyword>
<feature type="binding site" evidence="2">
    <location>
        <position position="121"/>
    </location>
    <ligand>
        <name>FAD</name>
        <dbReference type="ChEBI" id="CHEBI:57692"/>
    </ligand>
</feature>
<dbReference type="PANTHER" id="PTHR11552">
    <property type="entry name" value="GLUCOSE-METHANOL-CHOLINE GMC OXIDOREDUCTASE"/>
    <property type="match status" value="1"/>
</dbReference>
<name>A0A6A6PAE6_9PEZI</name>
<dbReference type="EMBL" id="MU001672">
    <property type="protein sequence ID" value="KAF2460782.1"/>
    <property type="molecule type" value="Genomic_DNA"/>
</dbReference>
<keyword evidence="3" id="KW-0732">Signal</keyword>
<dbReference type="PANTHER" id="PTHR11552:SF115">
    <property type="entry name" value="DEHYDROGENASE XPTC-RELATED"/>
    <property type="match status" value="1"/>
</dbReference>
<keyword evidence="2" id="KW-0285">Flavoprotein</keyword>
<dbReference type="GO" id="GO:0044550">
    <property type="term" value="P:secondary metabolite biosynthetic process"/>
    <property type="evidence" value="ECO:0007669"/>
    <property type="project" value="TreeGrafter"/>
</dbReference>
<dbReference type="InterPro" id="IPR000172">
    <property type="entry name" value="GMC_OxRdtase_N"/>
</dbReference>
<evidence type="ECO:0000256" key="1">
    <source>
        <dbReference type="ARBA" id="ARBA00010790"/>
    </source>
</evidence>
<dbReference type="Pfam" id="PF00732">
    <property type="entry name" value="GMC_oxred_N"/>
    <property type="match status" value="1"/>
</dbReference>
<dbReference type="Proteomes" id="UP000799766">
    <property type="component" value="Unassembled WGS sequence"/>
</dbReference>
<dbReference type="Gene3D" id="3.50.50.60">
    <property type="entry name" value="FAD/NAD(P)-binding domain"/>
    <property type="match status" value="1"/>
</dbReference>
<dbReference type="InterPro" id="IPR007867">
    <property type="entry name" value="GMC_OxRtase_C"/>
</dbReference>
<gene>
    <name evidence="5" type="ORF">BDY21DRAFT_279233</name>
</gene>
<dbReference type="AlphaFoldDB" id="A0A6A6PAE6"/>
<feature type="signal peptide" evidence="3">
    <location>
        <begin position="1"/>
        <end position="24"/>
    </location>
</feature>
<protein>
    <submittedName>
        <fullName evidence="5">GMC oxidoreductase-like protein</fullName>
    </submittedName>
</protein>